<organism evidence="1 2">
    <name type="scientific">Vanessa tameamea</name>
    <name type="common">Kamehameha butterfly</name>
    <dbReference type="NCBI Taxonomy" id="334116"/>
    <lineage>
        <taxon>Eukaryota</taxon>
        <taxon>Metazoa</taxon>
        <taxon>Ecdysozoa</taxon>
        <taxon>Arthropoda</taxon>
        <taxon>Hexapoda</taxon>
        <taxon>Insecta</taxon>
        <taxon>Pterygota</taxon>
        <taxon>Neoptera</taxon>
        <taxon>Endopterygota</taxon>
        <taxon>Lepidoptera</taxon>
        <taxon>Glossata</taxon>
        <taxon>Ditrysia</taxon>
        <taxon>Papilionoidea</taxon>
        <taxon>Nymphalidae</taxon>
        <taxon>Nymphalinae</taxon>
        <taxon>Vanessa</taxon>
    </lineage>
</organism>
<evidence type="ECO:0000313" key="1">
    <source>
        <dbReference type="Proteomes" id="UP001652626"/>
    </source>
</evidence>
<reference evidence="2" key="1">
    <citation type="submission" date="2025-08" db="UniProtKB">
        <authorList>
            <consortium name="RefSeq"/>
        </authorList>
    </citation>
    <scope>IDENTIFICATION</scope>
    <source>
        <tissue evidence="2">Whole body</tissue>
    </source>
</reference>
<gene>
    <name evidence="2" type="primary">LOC113404608</name>
</gene>
<dbReference type="Proteomes" id="UP001652626">
    <property type="component" value="Chromosome 21"/>
</dbReference>
<dbReference type="OrthoDB" id="10002384at2759"/>
<dbReference type="RefSeq" id="XP_026501324.2">
    <property type="nucleotide sequence ID" value="XM_026645539.2"/>
</dbReference>
<dbReference type="GeneID" id="113404608"/>
<dbReference type="OMA" id="NYFECHS"/>
<evidence type="ECO:0000313" key="2">
    <source>
        <dbReference type="RefSeq" id="XP_026501324.2"/>
    </source>
</evidence>
<accession>A0A8B8IVZ6</accession>
<dbReference type="AlphaFoldDB" id="A0A8B8IVZ6"/>
<proteinExistence type="predicted"/>
<protein>
    <submittedName>
        <fullName evidence="2">Uncharacterized protein LOC113404608</fullName>
    </submittedName>
</protein>
<keyword evidence="1" id="KW-1185">Reference proteome</keyword>
<sequence length="375" mass="43446">MSKSHKLFPQTYCERYQRHLCAFAKTDKNESVKVITKKIICSSSEKSCSTGTMNNNKNSRITTSKKTTKSHFDFGLCLSKNFDYCKTCGDVASRSDNRTLSTAKITKSQVQDSHTVPFNNINIPTSKKYPNNHKKQIQQFYRNENFRQSTHSFNAIDNLKKISLNTILEQSENKSQADTEKSIFEIYPDPDEEIGFMDCDNNFKNIKEFRNKNYFECHSAKSRVNSKSSVPNLKHKCIYRFHLNERLFPVPFTTDHKNNIRCVECYLPLDKNISGSNINGMIQAKVKLNDEVQDMLLMLPVNDSLIVEQRSKIQNDEEESIYFGIIKLDINGDSIFNRTLPEDSLALRYQKGYKELSREERYTYESVGENDVIII</sequence>
<name>A0A8B8IVZ6_VANTA</name>